<evidence type="ECO:0000313" key="3">
    <source>
        <dbReference type="Proteomes" id="UP000823749"/>
    </source>
</evidence>
<feature type="transmembrane region" description="Helical" evidence="1">
    <location>
        <begin position="235"/>
        <end position="256"/>
    </location>
</feature>
<organism evidence="2 3">
    <name type="scientific">Rhododendron griersonianum</name>
    <dbReference type="NCBI Taxonomy" id="479676"/>
    <lineage>
        <taxon>Eukaryota</taxon>
        <taxon>Viridiplantae</taxon>
        <taxon>Streptophyta</taxon>
        <taxon>Embryophyta</taxon>
        <taxon>Tracheophyta</taxon>
        <taxon>Spermatophyta</taxon>
        <taxon>Magnoliopsida</taxon>
        <taxon>eudicotyledons</taxon>
        <taxon>Gunneridae</taxon>
        <taxon>Pentapetalae</taxon>
        <taxon>asterids</taxon>
        <taxon>Ericales</taxon>
        <taxon>Ericaceae</taxon>
        <taxon>Ericoideae</taxon>
        <taxon>Rhodoreae</taxon>
        <taxon>Rhododendron</taxon>
    </lineage>
</organism>
<evidence type="ECO:0000256" key="1">
    <source>
        <dbReference type="SAM" id="Phobius"/>
    </source>
</evidence>
<protein>
    <submittedName>
        <fullName evidence="2">Uncharacterized protein</fullName>
    </submittedName>
</protein>
<keyword evidence="1" id="KW-0472">Membrane</keyword>
<keyword evidence="1" id="KW-1133">Transmembrane helix</keyword>
<feature type="transmembrane region" description="Helical" evidence="1">
    <location>
        <begin position="183"/>
        <end position="200"/>
    </location>
</feature>
<keyword evidence="1" id="KW-0812">Transmembrane</keyword>
<dbReference type="PANTHER" id="PTHR33831:SF8">
    <property type="entry name" value="SPARK DOMAIN-CONTAINING PROTEIN"/>
    <property type="match status" value="1"/>
</dbReference>
<dbReference type="Proteomes" id="UP000823749">
    <property type="component" value="Chromosome 4"/>
</dbReference>
<dbReference type="GO" id="GO:0005886">
    <property type="term" value="C:plasma membrane"/>
    <property type="evidence" value="ECO:0007669"/>
    <property type="project" value="TreeGrafter"/>
</dbReference>
<dbReference type="AlphaFoldDB" id="A0AAV6KGR8"/>
<name>A0AAV6KGR8_9ERIC</name>
<dbReference type="PANTHER" id="PTHR33831">
    <property type="entry name" value="GPI-ANCHORED PROTEIN"/>
    <property type="match status" value="1"/>
</dbReference>
<proteinExistence type="predicted"/>
<comment type="caution">
    <text evidence="2">The sequence shown here is derived from an EMBL/GenBank/DDBJ whole genome shotgun (WGS) entry which is preliminary data.</text>
</comment>
<dbReference type="InterPro" id="IPR040336">
    <property type="entry name" value="At1g61900-like"/>
</dbReference>
<accession>A0AAV6KGR8</accession>
<keyword evidence="3" id="KW-1185">Reference proteome</keyword>
<dbReference type="EMBL" id="JACTNZ010000004">
    <property type="protein sequence ID" value="KAG5551731.1"/>
    <property type="molecule type" value="Genomic_DNA"/>
</dbReference>
<sequence length="257" mass="28753">MIDEIYSNGVMNPSVAGRSSNRFTQVTVQLMMGSTEGSHLLEVQHETLAPDISPNMDPLPLLPLLAPYPLVPFTNNVPKSSGFCALKFSAAERVLSITAIDCWASLSNLFEASCLDTHADEIDNLVDSSRLLASCRNSDAVNECCNHICQNSVSDATRKISVKDYCCMLILDFWMVFMRKEKILVFEVHYFIWSLISLGSRKMYPMVVVYLKDACGGFLEIFAAYPAYMHITSQILSQTVLEACGFDFLIMILCWLK</sequence>
<evidence type="ECO:0000313" key="2">
    <source>
        <dbReference type="EMBL" id="KAG5551731.1"/>
    </source>
</evidence>
<reference evidence="2" key="1">
    <citation type="submission" date="2020-08" db="EMBL/GenBank/DDBJ databases">
        <title>Plant Genome Project.</title>
        <authorList>
            <person name="Zhang R.-G."/>
        </authorList>
    </citation>
    <scope>NUCLEOTIDE SEQUENCE</scope>
    <source>
        <strain evidence="2">WSP0</strain>
        <tissue evidence="2">Leaf</tissue>
    </source>
</reference>
<gene>
    <name evidence="2" type="ORF">RHGRI_009967</name>
</gene>